<dbReference type="InterPro" id="IPR044810">
    <property type="entry name" value="WRKY_plant"/>
</dbReference>
<gene>
    <name evidence="8" type="ORF">CEPIT_LOCUS26804</name>
</gene>
<dbReference type="PANTHER" id="PTHR31221">
    <property type="entry name" value="WRKY TRANSCRIPTION FACTOR PROTEIN 1-RELATED"/>
    <property type="match status" value="1"/>
</dbReference>
<evidence type="ECO:0000256" key="6">
    <source>
        <dbReference type="SAM" id="MobiDB-lite"/>
    </source>
</evidence>
<dbReference type="AlphaFoldDB" id="A0AAV0EQI5"/>
<accession>A0AAV0EQI5</accession>
<dbReference type="FunFam" id="2.20.25.80:FF:000003">
    <property type="entry name" value="WRKY transcription factor 57"/>
    <property type="match status" value="1"/>
</dbReference>
<name>A0AAV0EQI5_9ASTE</name>
<evidence type="ECO:0000313" key="8">
    <source>
        <dbReference type="EMBL" id="CAH9125488.1"/>
    </source>
</evidence>
<keyword evidence="2" id="KW-0805">Transcription regulation</keyword>
<evidence type="ECO:0000256" key="3">
    <source>
        <dbReference type="ARBA" id="ARBA00023125"/>
    </source>
</evidence>
<proteinExistence type="predicted"/>
<sequence length="199" mass="22487">MTPSSQHICVHLAQVSHRNPMAGNHPNETSPYWSFSSSMESAMDTFECSDFLELDDWCEVEPLSQMITDHPHPSLLQAMNEGSPSEGGVSTSQDGPRNDGGNNMGGIEKFVFKTKSDVEVLDDGYKWRKYGKKMVRSSPNPRNYYKCSAIGCHVKKRIERAKEDERYVITTYEGTHNHEGHPSSSQPRRNSLMPRSHPQ</sequence>
<dbReference type="PROSITE" id="PS50811">
    <property type="entry name" value="WRKY"/>
    <property type="match status" value="1"/>
</dbReference>
<evidence type="ECO:0000313" key="9">
    <source>
        <dbReference type="Proteomes" id="UP001152523"/>
    </source>
</evidence>
<dbReference type="InterPro" id="IPR036576">
    <property type="entry name" value="WRKY_dom_sf"/>
</dbReference>
<protein>
    <recommendedName>
        <fullName evidence="7">WRKY domain-containing protein</fullName>
    </recommendedName>
</protein>
<evidence type="ECO:0000256" key="4">
    <source>
        <dbReference type="ARBA" id="ARBA00023163"/>
    </source>
</evidence>
<evidence type="ECO:0000256" key="2">
    <source>
        <dbReference type="ARBA" id="ARBA00023015"/>
    </source>
</evidence>
<dbReference type="GO" id="GO:0005634">
    <property type="term" value="C:nucleus"/>
    <property type="evidence" value="ECO:0007669"/>
    <property type="project" value="UniProtKB-SubCell"/>
</dbReference>
<feature type="domain" description="WRKY" evidence="7">
    <location>
        <begin position="116"/>
        <end position="181"/>
    </location>
</feature>
<evidence type="ECO:0000259" key="7">
    <source>
        <dbReference type="PROSITE" id="PS50811"/>
    </source>
</evidence>
<feature type="region of interest" description="Disordered" evidence="6">
    <location>
        <begin position="73"/>
        <end position="105"/>
    </location>
</feature>
<comment type="caution">
    <text evidence="8">The sequence shown here is derived from an EMBL/GenBank/DDBJ whole genome shotgun (WGS) entry which is preliminary data.</text>
</comment>
<keyword evidence="9" id="KW-1185">Reference proteome</keyword>
<dbReference type="Pfam" id="PF03106">
    <property type="entry name" value="WRKY"/>
    <property type="match status" value="1"/>
</dbReference>
<feature type="compositionally biased region" description="Polar residues" evidence="6">
    <location>
        <begin position="80"/>
        <end position="95"/>
    </location>
</feature>
<comment type="subcellular location">
    <subcellularLocation>
        <location evidence="1">Nucleus</location>
    </subcellularLocation>
</comment>
<dbReference type="SMART" id="SM00774">
    <property type="entry name" value="WRKY"/>
    <property type="match status" value="1"/>
</dbReference>
<dbReference type="InterPro" id="IPR003657">
    <property type="entry name" value="WRKY_dom"/>
</dbReference>
<evidence type="ECO:0000256" key="1">
    <source>
        <dbReference type="ARBA" id="ARBA00004123"/>
    </source>
</evidence>
<dbReference type="Proteomes" id="UP001152523">
    <property type="component" value="Unassembled WGS sequence"/>
</dbReference>
<dbReference type="GO" id="GO:0043565">
    <property type="term" value="F:sequence-specific DNA binding"/>
    <property type="evidence" value="ECO:0007669"/>
    <property type="project" value="InterPro"/>
</dbReference>
<dbReference type="GO" id="GO:0003700">
    <property type="term" value="F:DNA-binding transcription factor activity"/>
    <property type="evidence" value="ECO:0007669"/>
    <property type="project" value="InterPro"/>
</dbReference>
<feature type="region of interest" description="Disordered" evidence="6">
    <location>
        <begin position="172"/>
        <end position="199"/>
    </location>
</feature>
<dbReference type="SUPFAM" id="SSF118290">
    <property type="entry name" value="WRKY DNA-binding domain"/>
    <property type="match status" value="1"/>
</dbReference>
<dbReference type="PANTHER" id="PTHR31221:SF112">
    <property type="entry name" value="WRKY TRANSCRIPTION FACTOR 50-RELATED"/>
    <property type="match status" value="1"/>
</dbReference>
<reference evidence="8" key="1">
    <citation type="submission" date="2022-07" db="EMBL/GenBank/DDBJ databases">
        <authorList>
            <person name="Macas J."/>
            <person name="Novak P."/>
            <person name="Neumann P."/>
        </authorList>
    </citation>
    <scope>NUCLEOTIDE SEQUENCE</scope>
</reference>
<dbReference type="EMBL" id="CAMAPF010000937">
    <property type="protein sequence ID" value="CAH9125488.1"/>
    <property type="molecule type" value="Genomic_DNA"/>
</dbReference>
<organism evidence="8 9">
    <name type="scientific">Cuscuta epithymum</name>
    <dbReference type="NCBI Taxonomy" id="186058"/>
    <lineage>
        <taxon>Eukaryota</taxon>
        <taxon>Viridiplantae</taxon>
        <taxon>Streptophyta</taxon>
        <taxon>Embryophyta</taxon>
        <taxon>Tracheophyta</taxon>
        <taxon>Spermatophyta</taxon>
        <taxon>Magnoliopsida</taxon>
        <taxon>eudicotyledons</taxon>
        <taxon>Gunneridae</taxon>
        <taxon>Pentapetalae</taxon>
        <taxon>asterids</taxon>
        <taxon>lamiids</taxon>
        <taxon>Solanales</taxon>
        <taxon>Convolvulaceae</taxon>
        <taxon>Cuscuteae</taxon>
        <taxon>Cuscuta</taxon>
        <taxon>Cuscuta subgen. Cuscuta</taxon>
    </lineage>
</organism>
<keyword evidence="3" id="KW-0238">DNA-binding</keyword>
<keyword evidence="5" id="KW-0539">Nucleus</keyword>
<keyword evidence="4" id="KW-0804">Transcription</keyword>
<dbReference type="Gene3D" id="2.20.25.80">
    <property type="entry name" value="WRKY domain"/>
    <property type="match status" value="1"/>
</dbReference>
<evidence type="ECO:0000256" key="5">
    <source>
        <dbReference type="ARBA" id="ARBA00023242"/>
    </source>
</evidence>